<name>A0ABU9KC51_9BACI</name>
<accession>A0ABU9KC51</accession>
<evidence type="ECO:0000313" key="3">
    <source>
        <dbReference type="Proteomes" id="UP001389717"/>
    </source>
</evidence>
<dbReference type="InterPro" id="IPR025510">
    <property type="entry name" value="DUF4397"/>
</dbReference>
<dbReference type="RefSeq" id="WP_341985078.1">
    <property type="nucleotide sequence ID" value="NZ_JBBYAF010000031.1"/>
</dbReference>
<feature type="domain" description="DUF4397" evidence="1">
    <location>
        <begin position="58"/>
        <end position="171"/>
    </location>
</feature>
<feature type="domain" description="DUF4397" evidence="1">
    <location>
        <begin position="176"/>
        <end position="241"/>
    </location>
</feature>
<sequence>MRNQQDYLNKAALYDLLADYYKYTHPSMHIHYYQKHLKYINFALKAQQREMNLSNQPSYVRVLHAVPDAPSVDVYLNANRVLRDVAFKDISDYLTLPAGKYHIDIYPAGTGVNTLISKKVNIEPGKVYTLAAVGTTKKLQLLPFIDEPAVPSGEAKIKFIHLSPDAPAVDIGVKGGDTVFSDISFKQASEYLNLTPMSVNLEARIAGTKNKVLDIPNVKLNANQAYTIVALGFADGEPELEALLLKG</sequence>
<comment type="caution">
    <text evidence="2">The sequence shown here is derived from an EMBL/GenBank/DDBJ whole genome shotgun (WGS) entry which is preliminary data.</text>
</comment>
<evidence type="ECO:0000259" key="1">
    <source>
        <dbReference type="Pfam" id="PF14344"/>
    </source>
</evidence>
<protein>
    <submittedName>
        <fullName evidence="2">DUF4397 domain-containing protein</fullName>
    </submittedName>
</protein>
<evidence type="ECO:0000313" key="2">
    <source>
        <dbReference type="EMBL" id="MEL3973577.1"/>
    </source>
</evidence>
<dbReference type="Proteomes" id="UP001389717">
    <property type="component" value="Unassembled WGS sequence"/>
</dbReference>
<dbReference type="Pfam" id="PF14344">
    <property type="entry name" value="DUF4397"/>
    <property type="match status" value="2"/>
</dbReference>
<dbReference type="EMBL" id="JBBYAF010000031">
    <property type="protein sequence ID" value="MEL3973577.1"/>
    <property type="molecule type" value="Genomic_DNA"/>
</dbReference>
<organism evidence="2 3">
    <name type="scientific">Rossellomorea oryzaecorticis</name>
    <dbReference type="NCBI Taxonomy" id="1396505"/>
    <lineage>
        <taxon>Bacteria</taxon>
        <taxon>Bacillati</taxon>
        <taxon>Bacillota</taxon>
        <taxon>Bacilli</taxon>
        <taxon>Bacillales</taxon>
        <taxon>Bacillaceae</taxon>
        <taxon>Rossellomorea</taxon>
    </lineage>
</organism>
<reference evidence="2 3" key="1">
    <citation type="submission" date="2024-04" db="EMBL/GenBank/DDBJ databases">
        <title>Bacillus oryzaecorticis sp. nov., a moderately halophilic bacterium isolated from rice husks.</title>
        <authorList>
            <person name="Zhu H.-S."/>
        </authorList>
    </citation>
    <scope>NUCLEOTIDE SEQUENCE [LARGE SCALE GENOMIC DNA]</scope>
    <source>
        <strain evidence="2 3">ZC255</strain>
    </source>
</reference>
<proteinExistence type="predicted"/>
<gene>
    <name evidence="2" type="ORF">AAEO50_14905</name>
</gene>
<keyword evidence="3" id="KW-1185">Reference proteome</keyword>